<protein>
    <submittedName>
        <fullName evidence="1">Uncharacterized protein</fullName>
    </submittedName>
</protein>
<accession>A0ABQ7VMP1</accession>
<organism evidence="1 2">
    <name type="scientific">Solanum tuberosum</name>
    <name type="common">Potato</name>
    <dbReference type="NCBI Taxonomy" id="4113"/>
    <lineage>
        <taxon>Eukaryota</taxon>
        <taxon>Viridiplantae</taxon>
        <taxon>Streptophyta</taxon>
        <taxon>Embryophyta</taxon>
        <taxon>Tracheophyta</taxon>
        <taxon>Spermatophyta</taxon>
        <taxon>Magnoliopsida</taxon>
        <taxon>eudicotyledons</taxon>
        <taxon>Gunneridae</taxon>
        <taxon>Pentapetalae</taxon>
        <taxon>asterids</taxon>
        <taxon>lamiids</taxon>
        <taxon>Solanales</taxon>
        <taxon>Solanaceae</taxon>
        <taxon>Solanoideae</taxon>
        <taxon>Solaneae</taxon>
        <taxon>Solanum</taxon>
    </lineage>
</organism>
<evidence type="ECO:0000313" key="2">
    <source>
        <dbReference type="Proteomes" id="UP000826656"/>
    </source>
</evidence>
<comment type="caution">
    <text evidence="1">The sequence shown here is derived from an EMBL/GenBank/DDBJ whole genome shotgun (WGS) entry which is preliminary data.</text>
</comment>
<sequence length="71" mass="8144">MDIRMLSTRPRPMLRMPRPMQAVHGRRRLTVVCRPRAMRPGHVRRRLTVVCSPRAMRAGHGRSGQSTADVD</sequence>
<name>A0ABQ7VMP1_SOLTU</name>
<proteinExistence type="predicted"/>
<gene>
    <name evidence="1" type="ORF">KY290_012703</name>
</gene>
<keyword evidence="2" id="KW-1185">Reference proteome</keyword>
<reference evidence="1 2" key="1">
    <citation type="journal article" date="2021" name="bioRxiv">
        <title>Chromosome-scale and haplotype-resolved genome assembly of a tetraploid potato cultivar.</title>
        <authorList>
            <person name="Sun H."/>
            <person name="Jiao W.-B."/>
            <person name="Krause K."/>
            <person name="Campoy J.A."/>
            <person name="Goel M."/>
            <person name="Folz-Donahue K."/>
            <person name="Kukat C."/>
            <person name="Huettel B."/>
            <person name="Schneeberger K."/>
        </authorList>
    </citation>
    <scope>NUCLEOTIDE SEQUENCE [LARGE SCALE GENOMIC DNA]</scope>
    <source>
        <strain evidence="1">SolTubOtavaFocal</strain>
        <tissue evidence="1">Leaves</tissue>
    </source>
</reference>
<dbReference type="Proteomes" id="UP000826656">
    <property type="component" value="Unassembled WGS sequence"/>
</dbReference>
<dbReference type="EMBL" id="JAIVGD010000011">
    <property type="protein sequence ID" value="KAH0768722.1"/>
    <property type="molecule type" value="Genomic_DNA"/>
</dbReference>
<evidence type="ECO:0000313" key="1">
    <source>
        <dbReference type="EMBL" id="KAH0768722.1"/>
    </source>
</evidence>